<dbReference type="PANTHER" id="PTHR30136">
    <property type="entry name" value="HELIX-TURN-HELIX TRANSCRIPTIONAL REGULATOR, ICLR FAMILY"/>
    <property type="match status" value="1"/>
</dbReference>
<accession>A0A2N8SX64</accession>
<evidence type="ECO:0000259" key="1">
    <source>
        <dbReference type="PROSITE" id="PS51078"/>
    </source>
</evidence>
<dbReference type="GO" id="GO:0003677">
    <property type="term" value="F:DNA binding"/>
    <property type="evidence" value="ECO:0007669"/>
    <property type="project" value="TreeGrafter"/>
</dbReference>
<evidence type="ECO:0000313" key="2">
    <source>
        <dbReference type="EMBL" id="PNG07082.1"/>
    </source>
</evidence>
<dbReference type="GO" id="GO:0045892">
    <property type="term" value="P:negative regulation of DNA-templated transcription"/>
    <property type="evidence" value="ECO:0007669"/>
    <property type="project" value="TreeGrafter"/>
</dbReference>
<dbReference type="AlphaFoldDB" id="A0A2N8SX64"/>
<organism evidence="2 3">
    <name type="scientific">Stutzerimonas stutzeri</name>
    <name type="common">Pseudomonas stutzeri</name>
    <dbReference type="NCBI Taxonomy" id="316"/>
    <lineage>
        <taxon>Bacteria</taxon>
        <taxon>Pseudomonadati</taxon>
        <taxon>Pseudomonadota</taxon>
        <taxon>Gammaproteobacteria</taxon>
        <taxon>Pseudomonadales</taxon>
        <taxon>Pseudomonadaceae</taxon>
        <taxon>Stutzerimonas</taxon>
    </lineage>
</organism>
<dbReference type="SUPFAM" id="SSF55781">
    <property type="entry name" value="GAF domain-like"/>
    <property type="match status" value="1"/>
</dbReference>
<dbReference type="GO" id="GO:0003700">
    <property type="term" value="F:DNA-binding transcription factor activity"/>
    <property type="evidence" value="ECO:0007669"/>
    <property type="project" value="TreeGrafter"/>
</dbReference>
<dbReference type="EMBL" id="POUT01000011">
    <property type="protein sequence ID" value="PNG07082.1"/>
    <property type="molecule type" value="Genomic_DNA"/>
</dbReference>
<dbReference type="Pfam" id="PF01614">
    <property type="entry name" value="IclR_C"/>
    <property type="match status" value="1"/>
</dbReference>
<dbReference type="Gene3D" id="3.30.450.40">
    <property type="match status" value="1"/>
</dbReference>
<dbReference type="PROSITE" id="PS51078">
    <property type="entry name" value="ICLR_ED"/>
    <property type="match status" value="1"/>
</dbReference>
<evidence type="ECO:0000313" key="3">
    <source>
        <dbReference type="Proteomes" id="UP000236023"/>
    </source>
</evidence>
<dbReference type="InterPro" id="IPR014757">
    <property type="entry name" value="Tscrpt_reg_IclR_C"/>
</dbReference>
<protein>
    <recommendedName>
        <fullName evidence="1">IclR-ED domain-containing protein</fullName>
    </recommendedName>
</protein>
<comment type="caution">
    <text evidence="2">The sequence shown here is derived from an EMBL/GenBank/DDBJ whole genome shotgun (WGS) entry which is preliminary data.</text>
</comment>
<dbReference type="PANTHER" id="PTHR30136:SF24">
    <property type="entry name" value="HTH-TYPE TRANSCRIPTIONAL REPRESSOR ALLR"/>
    <property type="match status" value="1"/>
</dbReference>
<dbReference type="InterPro" id="IPR029016">
    <property type="entry name" value="GAF-like_dom_sf"/>
</dbReference>
<gene>
    <name evidence="2" type="ORF">CXK94_17970</name>
</gene>
<sequence>MGLLTSEETGLAVFASVFYDGHIINTFITDPNEQHHFAFGRGHPLPPFRGAQSKVLVAYQKGRRLLKLFEEQISKDPNNPYSTRSWSEFARAAKKIRKDGYCITHDELNLGLTGIAAPIIVTDSKEVVGSVSAVGSTDTFKLLRQERVIDLVIQTTNLIASNMQKPQSTSGAP</sequence>
<feature type="domain" description="IclR-ED" evidence="1">
    <location>
        <begin position="1"/>
        <end position="169"/>
    </location>
</feature>
<name>A0A2N8SX64_STUST</name>
<proteinExistence type="predicted"/>
<dbReference type="Proteomes" id="UP000236023">
    <property type="component" value="Unassembled WGS sequence"/>
</dbReference>
<dbReference type="InterPro" id="IPR050707">
    <property type="entry name" value="HTH_MetabolicPath_Reg"/>
</dbReference>
<reference evidence="2 3" key="1">
    <citation type="submission" date="2018-01" db="EMBL/GenBank/DDBJ databases">
        <title>Denitrification phenotypes of diverse strains of Pseudomonas stutzeri.</title>
        <authorList>
            <person name="Milligan D.A."/>
            <person name="Bergaust L."/>
            <person name="Bakken L.R."/>
            <person name="Frostegard A."/>
        </authorList>
    </citation>
    <scope>NUCLEOTIDE SEQUENCE [LARGE SCALE GENOMIC DNA]</scope>
    <source>
        <strain evidence="2 3">24a75</strain>
    </source>
</reference>